<feature type="region of interest" description="Disordered" evidence="7">
    <location>
        <begin position="42"/>
        <end position="77"/>
    </location>
</feature>
<keyword evidence="4" id="KW-0238">DNA-binding</keyword>
<dbReference type="GO" id="GO:0003677">
    <property type="term" value="F:DNA binding"/>
    <property type="evidence" value="ECO:0007669"/>
    <property type="project" value="UniProtKB-KW"/>
</dbReference>
<dbReference type="InterPro" id="IPR052360">
    <property type="entry name" value="Transcr_Regulatory_Proteins"/>
</dbReference>
<evidence type="ECO:0000256" key="6">
    <source>
        <dbReference type="ARBA" id="ARBA00023242"/>
    </source>
</evidence>
<dbReference type="Proteomes" id="UP000799777">
    <property type="component" value="Unassembled WGS sequence"/>
</dbReference>
<feature type="domain" description="Zn(2)-C6 fungal-type" evidence="8">
    <location>
        <begin position="20"/>
        <end position="48"/>
    </location>
</feature>
<dbReference type="PANTHER" id="PTHR36206">
    <property type="entry name" value="ASPERCRYPTIN BIOSYNTHESIS CLUSTER-SPECIFIC TRANSCRIPTION REGULATOR ATNN-RELATED"/>
    <property type="match status" value="1"/>
</dbReference>
<keyword evidence="10" id="KW-1185">Reference proteome</keyword>
<evidence type="ECO:0000256" key="4">
    <source>
        <dbReference type="ARBA" id="ARBA00023125"/>
    </source>
</evidence>
<dbReference type="EMBL" id="ML978179">
    <property type="protein sequence ID" value="KAF2031604.1"/>
    <property type="molecule type" value="Genomic_DNA"/>
</dbReference>
<evidence type="ECO:0000256" key="3">
    <source>
        <dbReference type="ARBA" id="ARBA00023015"/>
    </source>
</evidence>
<comment type="caution">
    <text evidence="9">The sequence shown here is derived from an EMBL/GenBank/DDBJ whole genome shotgun (WGS) entry which is preliminary data.</text>
</comment>
<name>A0A9P4LQ91_9PLEO</name>
<accession>A0A9P4LQ91</accession>
<dbReference type="CDD" id="cd00067">
    <property type="entry name" value="GAL4"/>
    <property type="match status" value="1"/>
</dbReference>
<evidence type="ECO:0000259" key="8">
    <source>
        <dbReference type="PROSITE" id="PS50048"/>
    </source>
</evidence>
<organism evidence="9 10">
    <name type="scientific">Setomelanomma holmii</name>
    <dbReference type="NCBI Taxonomy" id="210430"/>
    <lineage>
        <taxon>Eukaryota</taxon>
        <taxon>Fungi</taxon>
        <taxon>Dikarya</taxon>
        <taxon>Ascomycota</taxon>
        <taxon>Pezizomycotina</taxon>
        <taxon>Dothideomycetes</taxon>
        <taxon>Pleosporomycetidae</taxon>
        <taxon>Pleosporales</taxon>
        <taxon>Pleosporineae</taxon>
        <taxon>Phaeosphaeriaceae</taxon>
        <taxon>Setomelanomma</taxon>
    </lineage>
</organism>
<dbReference type="InterPro" id="IPR036864">
    <property type="entry name" value="Zn2-C6_fun-type_DNA-bd_sf"/>
</dbReference>
<evidence type="ECO:0000256" key="5">
    <source>
        <dbReference type="ARBA" id="ARBA00023163"/>
    </source>
</evidence>
<dbReference type="SUPFAM" id="SSF57701">
    <property type="entry name" value="Zn2/Cys6 DNA-binding domain"/>
    <property type="match status" value="1"/>
</dbReference>
<evidence type="ECO:0000256" key="1">
    <source>
        <dbReference type="ARBA" id="ARBA00022723"/>
    </source>
</evidence>
<evidence type="ECO:0000256" key="2">
    <source>
        <dbReference type="ARBA" id="ARBA00022833"/>
    </source>
</evidence>
<dbReference type="InterPro" id="IPR021858">
    <property type="entry name" value="Fun_TF"/>
</dbReference>
<gene>
    <name evidence="9" type="ORF">EK21DRAFT_62816</name>
</gene>
<keyword evidence="6" id="KW-0539">Nucleus</keyword>
<dbReference type="GO" id="GO:0000981">
    <property type="term" value="F:DNA-binding transcription factor activity, RNA polymerase II-specific"/>
    <property type="evidence" value="ECO:0007669"/>
    <property type="project" value="InterPro"/>
</dbReference>
<keyword evidence="5" id="KW-0804">Transcription</keyword>
<dbReference type="Gene3D" id="4.10.240.10">
    <property type="entry name" value="Zn(2)-C6 fungal-type DNA-binding domain"/>
    <property type="match status" value="1"/>
</dbReference>
<dbReference type="SMART" id="SM00066">
    <property type="entry name" value="GAL4"/>
    <property type="match status" value="1"/>
</dbReference>
<keyword evidence="3" id="KW-0805">Transcription regulation</keyword>
<dbReference type="Pfam" id="PF00172">
    <property type="entry name" value="Zn_clus"/>
    <property type="match status" value="1"/>
</dbReference>
<dbReference type="PROSITE" id="PS50048">
    <property type="entry name" value="ZN2_CY6_FUNGAL_2"/>
    <property type="match status" value="1"/>
</dbReference>
<evidence type="ECO:0000256" key="7">
    <source>
        <dbReference type="SAM" id="MobiDB-lite"/>
    </source>
</evidence>
<dbReference type="InterPro" id="IPR001138">
    <property type="entry name" value="Zn2Cys6_DnaBD"/>
</dbReference>
<dbReference type="AlphaFoldDB" id="A0A9P4LQ91"/>
<evidence type="ECO:0000313" key="10">
    <source>
        <dbReference type="Proteomes" id="UP000799777"/>
    </source>
</evidence>
<dbReference type="GO" id="GO:0008270">
    <property type="term" value="F:zinc ion binding"/>
    <property type="evidence" value="ECO:0007669"/>
    <property type="project" value="InterPro"/>
</dbReference>
<dbReference type="OrthoDB" id="3598904at2759"/>
<sequence length="551" mass="61930">MTMPNGKPRQRAWKPKNRTGCKTCKIRKVKCDEEKPHCKRCTSTGRTCDGYDNNFRPPSHSPSSSPPSGLTAPQNGRDLIRSVSPVPLAPALRLKTAQERDSFEFFTTYAVSSLRGFLDSPFWQREILQAAHQHESVQHCVVALGAMHRRFYEGSNSHINGADLTDQYLQFALRQSNQAIQGLLKASGPGGRANSVDKVTLMTCSVLFSSMACLQGHQREGLQHLRSGIRMLNELDEEVNSKAQGHPIDVDSLRSIFVGLDMQARSIMTSQEAEKWEPLPRTKAPAISADAEVDDATLLAMQRYLQSLLNHALAFLQATVKKIADERDSVYYEYRRLLSRLDQGTVLLDRLRAKATYTTVDYTQPLLALRLLHSQLECMLRSPRFDLESKFRFMSEPFREPFDLAAHFAKMLDLATQLLPHNSSLSPVFTTSMGPLSALWLIATRAPSSCTALRKRAVRLMLSYPRREGFWDGLVAGQIAQEVLKLEQESAQEELGLSTMPSRDLIVPDDLRIVVVALKYDEEDDRRADVTYRSARELAAGESGKVQYLAW</sequence>
<dbReference type="Pfam" id="PF11951">
    <property type="entry name" value="Fungal_trans_2"/>
    <property type="match status" value="1"/>
</dbReference>
<proteinExistence type="predicted"/>
<evidence type="ECO:0000313" key="9">
    <source>
        <dbReference type="EMBL" id="KAF2031604.1"/>
    </source>
</evidence>
<protein>
    <recommendedName>
        <fullName evidence="8">Zn(2)-C6 fungal-type domain-containing protein</fullName>
    </recommendedName>
</protein>
<dbReference type="PROSITE" id="PS00463">
    <property type="entry name" value="ZN2_CY6_FUNGAL_1"/>
    <property type="match status" value="1"/>
</dbReference>
<keyword evidence="2" id="KW-0862">Zinc</keyword>
<keyword evidence="1" id="KW-0479">Metal-binding</keyword>
<feature type="compositionally biased region" description="Low complexity" evidence="7">
    <location>
        <begin position="57"/>
        <end position="68"/>
    </location>
</feature>
<reference evidence="9" key="1">
    <citation type="journal article" date="2020" name="Stud. Mycol.">
        <title>101 Dothideomycetes genomes: a test case for predicting lifestyles and emergence of pathogens.</title>
        <authorList>
            <person name="Haridas S."/>
            <person name="Albert R."/>
            <person name="Binder M."/>
            <person name="Bloem J."/>
            <person name="Labutti K."/>
            <person name="Salamov A."/>
            <person name="Andreopoulos B."/>
            <person name="Baker S."/>
            <person name="Barry K."/>
            <person name="Bills G."/>
            <person name="Bluhm B."/>
            <person name="Cannon C."/>
            <person name="Castanera R."/>
            <person name="Culley D."/>
            <person name="Daum C."/>
            <person name="Ezra D."/>
            <person name="Gonzalez J."/>
            <person name="Henrissat B."/>
            <person name="Kuo A."/>
            <person name="Liang C."/>
            <person name="Lipzen A."/>
            <person name="Lutzoni F."/>
            <person name="Magnuson J."/>
            <person name="Mondo S."/>
            <person name="Nolan M."/>
            <person name="Ohm R."/>
            <person name="Pangilinan J."/>
            <person name="Park H.-J."/>
            <person name="Ramirez L."/>
            <person name="Alfaro M."/>
            <person name="Sun H."/>
            <person name="Tritt A."/>
            <person name="Yoshinaga Y."/>
            <person name="Zwiers L.-H."/>
            <person name="Turgeon B."/>
            <person name="Goodwin S."/>
            <person name="Spatafora J."/>
            <person name="Crous P."/>
            <person name="Grigoriev I."/>
        </authorList>
    </citation>
    <scope>NUCLEOTIDE SEQUENCE</scope>
    <source>
        <strain evidence="9">CBS 110217</strain>
    </source>
</reference>
<dbReference type="PANTHER" id="PTHR36206:SF12">
    <property type="entry name" value="ASPERCRYPTIN BIOSYNTHESIS CLUSTER-SPECIFIC TRANSCRIPTION REGULATOR ATNN-RELATED"/>
    <property type="match status" value="1"/>
</dbReference>